<accession>A0AA38P0K6</accession>
<sequence>MSHYGHTYDVSTGSKRRRHSFNEDTALDVACKRPRTGTTRKKLRISMLQEIPLELIFEILQYLEPSDLLKLAWVNKDFRSLLMSRPSTFLWRRARINADDMPEPAFDMSEPSHARLIFVNHCSYCQTRCEKIIWECRIRCCKKCMRVRFINLSRALQMYYRLPYLQQMISFTPKQSQGLLFVDVLEQYSAELRRLEGNAEAIEQWLNLKLEQCNRIKLYIAACAQWEARRKRRQQIEQQIARLGRIEWIEEKSVAEGWQIEVERYRATHRGRSVGTVACDKVDIRKKSKSDLVERDWYKVEFDVISQTLERERKFLLGQAMHRRLEILHKVYTRLRSFNPGNPTLWPSPGAAEHSLLACL</sequence>
<feature type="domain" description="F-box" evidence="1">
    <location>
        <begin position="45"/>
        <end position="94"/>
    </location>
</feature>
<comment type="caution">
    <text evidence="2">The sequence shown here is derived from an EMBL/GenBank/DDBJ whole genome shotgun (WGS) entry which is preliminary data.</text>
</comment>
<dbReference type="EMBL" id="MU806594">
    <property type="protein sequence ID" value="KAJ3834026.1"/>
    <property type="molecule type" value="Genomic_DNA"/>
</dbReference>
<evidence type="ECO:0000313" key="2">
    <source>
        <dbReference type="EMBL" id="KAJ3834026.1"/>
    </source>
</evidence>
<dbReference type="Gene3D" id="1.20.1280.50">
    <property type="match status" value="1"/>
</dbReference>
<dbReference type="SMART" id="SM00256">
    <property type="entry name" value="FBOX"/>
    <property type="match status" value="1"/>
</dbReference>
<reference evidence="2" key="1">
    <citation type="submission" date="2022-08" db="EMBL/GenBank/DDBJ databases">
        <authorList>
            <consortium name="DOE Joint Genome Institute"/>
            <person name="Min B."/>
            <person name="Riley R."/>
            <person name="Sierra-Patev S."/>
            <person name="Naranjo-Ortiz M."/>
            <person name="Looney B."/>
            <person name="Konkel Z."/>
            <person name="Slot J.C."/>
            <person name="Sakamoto Y."/>
            <person name="Steenwyk J.L."/>
            <person name="Rokas A."/>
            <person name="Carro J."/>
            <person name="Camarero S."/>
            <person name="Ferreira P."/>
            <person name="Molpeceres G."/>
            <person name="Ruiz-Duenas F.J."/>
            <person name="Serrano A."/>
            <person name="Henrissat B."/>
            <person name="Drula E."/>
            <person name="Hughes K.W."/>
            <person name="Mata J.L."/>
            <person name="Ishikawa N.K."/>
            <person name="Vargas-Isla R."/>
            <person name="Ushijima S."/>
            <person name="Smith C.A."/>
            <person name="Ahrendt S."/>
            <person name="Andreopoulos W."/>
            <person name="He G."/>
            <person name="Labutti K."/>
            <person name="Lipzen A."/>
            <person name="Ng V."/>
            <person name="Sandor L."/>
            <person name="Barry K."/>
            <person name="Martinez A.T."/>
            <person name="Xiao Y."/>
            <person name="Gibbons J.G."/>
            <person name="Terashima K."/>
            <person name="Hibbett D.S."/>
            <person name="Grigoriev I.V."/>
        </authorList>
    </citation>
    <scope>NUCLEOTIDE SEQUENCE</scope>
    <source>
        <strain evidence="2">TFB9207</strain>
    </source>
</reference>
<dbReference type="Proteomes" id="UP001163846">
    <property type="component" value="Unassembled WGS sequence"/>
</dbReference>
<organism evidence="2 3">
    <name type="scientific">Lentinula raphanica</name>
    <dbReference type="NCBI Taxonomy" id="153919"/>
    <lineage>
        <taxon>Eukaryota</taxon>
        <taxon>Fungi</taxon>
        <taxon>Dikarya</taxon>
        <taxon>Basidiomycota</taxon>
        <taxon>Agaricomycotina</taxon>
        <taxon>Agaricomycetes</taxon>
        <taxon>Agaricomycetidae</taxon>
        <taxon>Agaricales</taxon>
        <taxon>Marasmiineae</taxon>
        <taxon>Omphalotaceae</taxon>
        <taxon>Lentinula</taxon>
    </lineage>
</organism>
<evidence type="ECO:0000259" key="1">
    <source>
        <dbReference type="PROSITE" id="PS50181"/>
    </source>
</evidence>
<proteinExistence type="predicted"/>
<dbReference type="PROSITE" id="PS50181">
    <property type="entry name" value="FBOX"/>
    <property type="match status" value="1"/>
</dbReference>
<keyword evidence="3" id="KW-1185">Reference proteome</keyword>
<dbReference type="AlphaFoldDB" id="A0AA38P0K6"/>
<gene>
    <name evidence="2" type="ORF">F5878DRAFT_378873</name>
</gene>
<evidence type="ECO:0000313" key="3">
    <source>
        <dbReference type="Proteomes" id="UP001163846"/>
    </source>
</evidence>
<protein>
    <recommendedName>
        <fullName evidence="1">F-box domain-containing protein</fullName>
    </recommendedName>
</protein>
<dbReference type="SUPFAM" id="SSF81383">
    <property type="entry name" value="F-box domain"/>
    <property type="match status" value="1"/>
</dbReference>
<dbReference type="InterPro" id="IPR001810">
    <property type="entry name" value="F-box_dom"/>
</dbReference>
<dbReference type="Pfam" id="PF12937">
    <property type="entry name" value="F-box-like"/>
    <property type="match status" value="1"/>
</dbReference>
<name>A0AA38P0K6_9AGAR</name>
<dbReference type="InterPro" id="IPR036047">
    <property type="entry name" value="F-box-like_dom_sf"/>
</dbReference>